<proteinExistence type="predicted"/>
<evidence type="ECO:0000313" key="3">
    <source>
        <dbReference type="Proteomes" id="UP000199203"/>
    </source>
</evidence>
<protein>
    <submittedName>
        <fullName evidence="2">FRG domain-containing protein</fullName>
    </submittedName>
</protein>
<name>A0A1G7P0B9_9FLAO</name>
<feature type="domain" description="FRG" evidence="1">
    <location>
        <begin position="25"/>
        <end position="131"/>
    </location>
</feature>
<sequence>MQEITVTSLIEFINCLEIRESLIMKCIYRGQRDKEWKLTPSFYRLQISINDNSKAEILPNYETYENYILDDFHRKGINLLEKYNIKDRLDLMVVAQHHGLPTRLLDWTDSPLIALFFAVENSSLESDCCVYEFLPNQGHTYDYVNKNLNNENEYHLVRPFQINERVKAQDGCFILHPLQKNLQIKSFNDLLEEQDKLKYLCKIVIPSAYKESIKKDLDKLNVNRFTIYPDLDGLSMKIQSDLASYPLFYEGKKYTREKRKI</sequence>
<keyword evidence="3" id="KW-1185">Reference proteome</keyword>
<reference evidence="3" key="1">
    <citation type="submission" date="2016-10" db="EMBL/GenBank/DDBJ databases">
        <authorList>
            <person name="Varghese N."/>
            <person name="Submissions S."/>
        </authorList>
    </citation>
    <scope>NUCLEOTIDE SEQUENCE [LARGE SCALE GENOMIC DNA]</scope>
    <source>
        <strain evidence="3">DSM 19684</strain>
    </source>
</reference>
<dbReference type="InterPro" id="IPR014966">
    <property type="entry name" value="FRG-dom"/>
</dbReference>
<dbReference type="AlphaFoldDB" id="A0A1G7P0B9"/>
<accession>A0A1G7P0B9</accession>
<dbReference type="SMART" id="SM00901">
    <property type="entry name" value="FRG"/>
    <property type="match status" value="1"/>
</dbReference>
<dbReference type="Proteomes" id="UP000199203">
    <property type="component" value="Unassembled WGS sequence"/>
</dbReference>
<organism evidence="2 3">
    <name type="scientific">Epilithonimonas hungarica</name>
    <dbReference type="NCBI Taxonomy" id="454006"/>
    <lineage>
        <taxon>Bacteria</taxon>
        <taxon>Pseudomonadati</taxon>
        <taxon>Bacteroidota</taxon>
        <taxon>Flavobacteriia</taxon>
        <taxon>Flavobacteriales</taxon>
        <taxon>Weeksellaceae</taxon>
        <taxon>Chryseobacterium group</taxon>
        <taxon>Epilithonimonas</taxon>
    </lineage>
</organism>
<gene>
    <name evidence="2" type="ORF">SAMN05421825_2155</name>
</gene>
<dbReference type="RefSeq" id="WP_089873437.1">
    <property type="nucleotide sequence ID" value="NZ_FNBH01000002.1"/>
</dbReference>
<evidence type="ECO:0000313" key="2">
    <source>
        <dbReference type="EMBL" id="SDF79752.1"/>
    </source>
</evidence>
<dbReference type="STRING" id="454006.SAMN05421825_2155"/>
<dbReference type="Pfam" id="PF08867">
    <property type="entry name" value="FRG"/>
    <property type="match status" value="1"/>
</dbReference>
<dbReference type="OrthoDB" id="9816036at2"/>
<dbReference type="EMBL" id="FNBH01000002">
    <property type="protein sequence ID" value="SDF79752.1"/>
    <property type="molecule type" value="Genomic_DNA"/>
</dbReference>
<evidence type="ECO:0000259" key="1">
    <source>
        <dbReference type="SMART" id="SM00901"/>
    </source>
</evidence>